<evidence type="ECO:0000313" key="2">
    <source>
        <dbReference type="EMBL" id="KAK7273536.1"/>
    </source>
</evidence>
<gene>
    <name evidence="2" type="ORF">RIF29_14591</name>
</gene>
<organism evidence="2 3">
    <name type="scientific">Crotalaria pallida</name>
    <name type="common">Smooth rattlebox</name>
    <name type="synonym">Crotalaria striata</name>
    <dbReference type="NCBI Taxonomy" id="3830"/>
    <lineage>
        <taxon>Eukaryota</taxon>
        <taxon>Viridiplantae</taxon>
        <taxon>Streptophyta</taxon>
        <taxon>Embryophyta</taxon>
        <taxon>Tracheophyta</taxon>
        <taxon>Spermatophyta</taxon>
        <taxon>Magnoliopsida</taxon>
        <taxon>eudicotyledons</taxon>
        <taxon>Gunneridae</taxon>
        <taxon>Pentapetalae</taxon>
        <taxon>rosids</taxon>
        <taxon>fabids</taxon>
        <taxon>Fabales</taxon>
        <taxon>Fabaceae</taxon>
        <taxon>Papilionoideae</taxon>
        <taxon>50 kb inversion clade</taxon>
        <taxon>genistoids sensu lato</taxon>
        <taxon>core genistoids</taxon>
        <taxon>Crotalarieae</taxon>
        <taxon>Crotalaria</taxon>
    </lineage>
</organism>
<evidence type="ECO:0000256" key="1">
    <source>
        <dbReference type="SAM" id="Phobius"/>
    </source>
</evidence>
<evidence type="ECO:0000313" key="3">
    <source>
        <dbReference type="Proteomes" id="UP001372338"/>
    </source>
</evidence>
<dbReference type="AlphaFoldDB" id="A0AAN9IIF0"/>
<keyword evidence="3" id="KW-1185">Reference proteome</keyword>
<feature type="transmembrane region" description="Helical" evidence="1">
    <location>
        <begin position="42"/>
        <end position="60"/>
    </location>
</feature>
<comment type="caution">
    <text evidence="2">The sequence shown here is derived from an EMBL/GenBank/DDBJ whole genome shotgun (WGS) entry which is preliminary data.</text>
</comment>
<dbReference type="EMBL" id="JAYWIO010000003">
    <property type="protein sequence ID" value="KAK7273536.1"/>
    <property type="molecule type" value="Genomic_DNA"/>
</dbReference>
<protein>
    <submittedName>
        <fullName evidence="2">Uncharacterized protein</fullName>
    </submittedName>
</protein>
<proteinExistence type="predicted"/>
<feature type="transmembrane region" description="Helical" evidence="1">
    <location>
        <begin position="12"/>
        <end position="35"/>
    </location>
</feature>
<keyword evidence="1" id="KW-0472">Membrane</keyword>
<reference evidence="2 3" key="1">
    <citation type="submission" date="2024-01" db="EMBL/GenBank/DDBJ databases">
        <title>The genomes of 5 underutilized Papilionoideae crops provide insights into root nodulation and disease resistanc.</title>
        <authorList>
            <person name="Yuan L."/>
        </authorList>
    </citation>
    <scope>NUCLEOTIDE SEQUENCE [LARGE SCALE GENOMIC DNA]</scope>
    <source>
        <strain evidence="2">ZHUSHIDOU_FW_LH</strain>
        <tissue evidence="2">Leaf</tissue>
    </source>
</reference>
<dbReference type="Proteomes" id="UP001372338">
    <property type="component" value="Unassembled WGS sequence"/>
</dbReference>
<keyword evidence="1" id="KW-1133">Transmembrane helix</keyword>
<sequence>MNNPFIIGNNYFVAMFLFLKILVGLMSQTYGFTVYKWPRTKLLCHIAQCLLFTLKLLLWVCGPSSRVLNCNNSIKDVPIEIALLTGVEIYQPVFLFRNYTLMQMTYWTDSISWRGLQLKHT</sequence>
<keyword evidence="1" id="KW-0812">Transmembrane</keyword>
<name>A0AAN9IIF0_CROPI</name>
<accession>A0AAN9IIF0</accession>